<reference evidence="2" key="1">
    <citation type="submission" date="2016-10" db="EMBL/GenBank/DDBJ databases">
        <authorList>
            <person name="Varghese N."/>
        </authorList>
    </citation>
    <scope>NUCLEOTIDE SEQUENCE</scope>
</reference>
<proteinExistence type="predicted"/>
<keyword evidence="1" id="KW-0472">Membrane</keyword>
<sequence>MGWIISTIILSIILTTMIFSLRNLLIKNERLEDFISKQSDAINACDQRLKQIDNKNIFYADDEIGWFFKELKKIQEALNEFTLK</sequence>
<protein>
    <submittedName>
        <fullName evidence="2">Uncharacterized protein</fullName>
    </submittedName>
</protein>
<accession>A0A218MMW5</accession>
<organism evidence="2">
    <name type="scientific">uncultured virus</name>
    <dbReference type="NCBI Taxonomy" id="340016"/>
    <lineage>
        <taxon>Viruses</taxon>
        <taxon>environmental samples</taxon>
    </lineage>
</organism>
<dbReference type="EMBL" id="KY052842">
    <property type="protein sequence ID" value="ASF00571.1"/>
    <property type="molecule type" value="Genomic_DNA"/>
</dbReference>
<keyword evidence="1" id="KW-1133">Transmembrane helix</keyword>
<evidence type="ECO:0000256" key="1">
    <source>
        <dbReference type="SAM" id="Phobius"/>
    </source>
</evidence>
<evidence type="ECO:0000313" key="2">
    <source>
        <dbReference type="EMBL" id="ASF00571.1"/>
    </source>
</evidence>
<keyword evidence="1" id="KW-0812">Transmembrane</keyword>
<reference evidence="2" key="2">
    <citation type="journal article" date="2017" name="Nat. Commun.">
        <title>Single-virus genomics reveals hidden cosmopolitan and abundant viruses.</title>
        <authorList>
            <person name="Martinez-Hernandez F."/>
            <person name="Fornas O."/>
            <person name="Lluesma Gomez M."/>
            <person name="Bolduc B."/>
            <person name="de la Cruz Pena M.J."/>
            <person name="Martinez J.M."/>
            <person name="Anton J."/>
            <person name="Gasol J.M."/>
            <person name="Rosselli R."/>
            <person name="Rodriguez-Valera F."/>
            <person name="Sullivan M.B."/>
            <person name="Acinas S.G."/>
            <person name="Martinez-Garcia M."/>
        </authorList>
    </citation>
    <scope>NUCLEOTIDE SEQUENCE</scope>
</reference>
<name>A0A218MMW5_9VIRU</name>
<feature type="transmembrane region" description="Helical" evidence="1">
    <location>
        <begin position="6"/>
        <end position="25"/>
    </location>
</feature>